<dbReference type="GO" id="GO:0005768">
    <property type="term" value="C:endosome"/>
    <property type="evidence" value="ECO:0007669"/>
    <property type="project" value="TreeGrafter"/>
</dbReference>
<accession>A0A815AR61</accession>
<dbReference type="GO" id="GO:0008823">
    <property type="term" value="F:cupric reductase (NADH) activity"/>
    <property type="evidence" value="ECO:0007669"/>
    <property type="project" value="TreeGrafter"/>
</dbReference>
<reference evidence="4" key="1">
    <citation type="submission" date="2021-02" db="EMBL/GenBank/DDBJ databases">
        <authorList>
            <person name="Nowell W R."/>
        </authorList>
    </citation>
    <scope>NUCLEOTIDE SEQUENCE</scope>
</reference>
<evidence type="ECO:0000256" key="2">
    <source>
        <dbReference type="SAM" id="Phobius"/>
    </source>
</evidence>
<keyword evidence="2" id="KW-1133">Transmembrane helix</keyword>
<dbReference type="AlphaFoldDB" id="A0A815AR61"/>
<dbReference type="Gene3D" id="3.40.50.720">
    <property type="entry name" value="NAD(P)-binding Rossmann-like Domain"/>
    <property type="match status" value="1"/>
</dbReference>
<organism evidence="4 5">
    <name type="scientific">Rotaria sordida</name>
    <dbReference type="NCBI Taxonomy" id="392033"/>
    <lineage>
        <taxon>Eukaryota</taxon>
        <taxon>Metazoa</taxon>
        <taxon>Spiralia</taxon>
        <taxon>Gnathifera</taxon>
        <taxon>Rotifera</taxon>
        <taxon>Eurotatoria</taxon>
        <taxon>Bdelloidea</taxon>
        <taxon>Philodinida</taxon>
        <taxon>Philodinidae</taxon>
        <taxon>Rotaria</taxon>
    </lineage>
</organism>
<dbReference type="InterPro" id="IPR028939">
    <property type="entry name" value="P5C_Rdtase_cat_N"/>
</dbReference>
<evidence type="ECO:0000256" key="1">
    <source>
        <dbReference type="ARBA" id="ARBA00023002"/>
    </source>
</evidence>
<keyword evidence="2" id="KW-0812">Transmembrane</keyword>
<sequence length="232" mass="26317">MHENRCIGIVGCGNMGFALAHRLSLYGFTVLMGSRCPDKYNDLEFEIVSTVECIHRSPMIFVALHPEYYIDSLISHLEHDPSLFEGEILIDLSNKPSDKSHLNDISNAERLQTAIPNAFVVKAFNTISSFAMQSTTAGESSNVFVASDHSIAKDKVITLAREMNFDAFNAGSIRVARHLETDIKSLFPQWRIPIIVTFVVLIVWLAYTLYMNYIRIRTTSWNQLFLHMVNEI</sequence>
<dbReference type="PANTHER" id="PTHR14239:SF0">
    <property type="entry name" value="F420-DEPENDENT NADP REDUCTASE"/>
    <property type="match status" value="1"/>
</dbReference>
<dbReference type="InterPro" id="IPR051267">
    <property type="entry name" value="STEAP_metalloreductase"/>
</dbReference>
<feature type="domain" description="Pyrroline-5-carboxylate reductase catalytic N-terminal" evidence="3">
    <location>
        <begin position="7"/>
        <end position="94"/>
    </location>
</feature>
<comment type="caution">
    <text evidence="4">The sequence shown here is derived from an EMBL/GenBank/DDBJ whole genome shotgun (WGS) entry which is preliminary data.</text>
</comment>
<dbReference type="Proteomes" id="UP000663864">
    <property type="component" value="Unassembled WGS sequence"/>
</dbReference>
<proteinExistence type="predicted"/>
<keyword evidence="2" id="KW-0472">Membrane</keyword>
<dbReference type="GO" id="GO:0015677">
    <property type="term" value="P:copper ion import"/>
    <property type="evidence" value="ECO:0007669"/>
    <property type="project" value="TreeGrafter"/>
</dbReference>
<dbReference type="GO" id="GO:0005886">
    <property type="term" value="C:plasma membrane"/>
    <property type="evidence" value="ECO:0007669"/>
    <property type="project" value="TreeGrafter"/>
</dbReference>
<dbReference type="Pfam" id="PF03807">
    <property type="entry name" value="F420_oxidored"/>
    <property type="match status" value="1"/>
</dbReference>
<evidence type="ECO:0000313" key="4">
    <source>
        <dbReference type="EMBL" id="CAF1261483.1"/>
    </source>
</evidence>
<keyword evidence="1" id="KW-0560">Oxidoreductase</keyword>
<dbReference type="InterPro" id="IPR036291">
    <property type="entry name" value="NAD(P)-bd_dom_sf"/>
</dbReference>
<dbReference type="GO" id="GO:0052851">
    <property type="term" value="F:ferric-chelate reductase (NADPH) activity"/>
    <property type="evidence" value="ECO:0007669"/>
    <property type="project" value="TreeGrafter"/>
</dbReference>
<evidence type="ECO:0000313" key="5">
    <source>
        <dbReference type="Proteomes" id="UP000663864"/>
    </source>
</evidence>
<protein>
    <recommendedName>
        <fullName evidence="3">Pyrroline-5-carboxylate reductase catalytic N-terminal domain-containing protein</fullName>
    </recommendedName>
</protein>
<dbReference type="EMBL" id="CAJNOT010001898">
    <property type="protein sequence ID" value="CAF1261483.1"/>
    <property type="molecule type" value="Genomic_DNA"/>
</dbReference>
<feature type="transmembrane region" description="Helical" evidence="2">
    <location>
        <begin position="190"/>
        <end position="210"/>
    </location>
</feature>
<name>A0A815AR61_9BILA</name>
<evidence type="ECO:0000259" key="3">
    <source>
        <dbReference type="Pfam" id="PF03807"/>
    </source>
</evidence>
<gene>
    <name evidence="4" type="ORF">ZHD862_LOCUS25931</name>
</gene>
<dbReference type="PANTHER" id="PTHR14239">
    <property type="entry name" value="DUDULIN-RELATED"/>
    <property type="match status" value="1"/>
</dbReference>
<dbReference type="SUPFAM" id="SSF51735">
    <property type="entry name" value="NAD(P)-binding Rossmann-fold domains"/>
    <property type="match status" value="1"/>
</dbReference>